<keyword evidence="7" id="KW-0503">Monooxygenase</keyword>
<dbReference type="STRING" id="1213857.A0A484FEY5"/>
<dbReference type="AlphaFoldDB" id="A0A484FEY5"/>
<dbReference type="Gene3D" id="1.10.630.10">
    <property type="entry name" value="Cytochrome P450"/>
    <property type="match status" value="2"/>
</dbReference>
<protein>
    <submittedName>
        <fullName evidence="8">Cytochrome P450 monooygenase 1</fullName>
    </submittedName>
</protein>
<keyword evidence="6" id="KW-0408">Iron</keyword>
<dbReference type="EMBL" id="AMCV02000033">
    <property type="protein sequence ID" value="TDZ16673.1"/>
    <property type="molecule type" value="Genomic_DNA"/>
</dbReference>
<dbReference type="InterPro" id="IPR036396">
    <property type="entry name" value="Cyt_P450_sf"/>
</dbReference>
<evidence type="ECO:0000313" key="8">
    <source>
        <dbReference type="EMBL" id="TDZ16673.1"/>
    </source>
</evidence>
<dbReference type="OrthoDB" id="1844152at2759"/>
<dbReference type="SUPFAM" id="SSF48264">
    <property type="entry name" value="Cytochrome P450"/>
    <property type="match status" value="2"/>
</dbReference>
<comment type="cofactor">
    <cofactor evidence="1">
        <name>heme</name>
        <dbReference type="ChEBI" id="CHEBI:30413"/>
    </cofactor>
</comment>
<dbReference type="GO" id="GO:0005506">
    <property type="term" value="F:iron ion binding"/>
    <property type="evidence" value="ECO:0007669"/>
    <property type="project" value="InterPro"/>
</dbReference>
<reference evidence="9" key="2">
    <citation type="journal article" date="2019" name="Mol. Plant Microbe Interact.">
        <title>Genome sequence resources for four phytopathogenic fungi from the Colletotrichum orbiculare species complex.</title>
        <authorList>
            <person name="Gan P."/>
            <person name="Tsushima A."/>
            <person name="Narusaka M."/>
            <person name="Narusaka Y."/>
            <person name="Takano Y."/>
            <person name="Kubo Y."/>
            <person name="Shirasu K."/>
        </authorList>
    </citation>
    <scope>GENOME REANNOTATION</scope>
    <source>
        <strain evidence="9">104-T / ATCC 96160 / CBS 514.97 / LARS 414 / MAFF 240422</strain>
    </source>
</reference>
<dbReference type="PANTHER" id="PTHR46206:SF2">
    <property type="entry name" value="CYTOCHROME P450 MONOOXYGENASE AUSG-RELATED"/>
    <property type="match status" value="1"/>
</dbReference>
<evidence type="ECO:0000256" key="7">
    <source>
        <dbReference type="ARBA" id="ARBA00023033"/>
    </source>
</evidence>
<reference evidence="9" key="1">
    <citation type="journal article" date="2013" name="New Phytol.">
        <title>Comparative genomic and transcriptomic analyses reveal the hemibiotrophic stage shift of Colletotrichum fungi.</title>
        <authorList>
            <person name="Gan P."/>
            <person name="Ikeda K."/>
            <person name="Irieda H."/>
            <person name="Narusaka M."/>
            <person name="O'Connell R.J."/>
            <person name="Narusaka Y."/>
            <person name="Takano Y."/>
            <person name="Kubo Y."/>
            <person name="Shirasu K."/>
        </authorList>
    </citation>
    <scope>NUCLEOTIDE SEQUENCE [LARGE SCALE GENOMIC DNA]</scope>
    <source>
        <strain evidence="9">104-T / ATCC 96160 / CBS 514.97 / LARS 414 / MAFF 240422</strain>
    </source>
</reference>
<dbReference type="GO" id="GO:0016705">
    <property type="term" value="F:oxidoreductase activity, acting on paired donors, with incorporation or reduction of molecular oxygen"/>
    <property type="evidence" value="ECO:0007669"/>
    <property type="project" value="InterPro"/>
</dbReference>
<comment type="caution">
    <text evidence="8">The sequence shown here is derived from an EMBL/GenBank/DDBJ whole genome shotgun (WGS) entry which is preliminary data.</text>
</comment>
<dbReference type="PROSITE" id="PS00086">
    <property type="entry name" value="CYTOCHROME_P450"/>
    <property type="match status" value="1"/>
</dbReference>
<evidence type="ECO:0000256" key="3">
    <source>
        <dbReference type="ARBA" id="ARBA00022617"/>
    </source>
</evidence>
<dbReference type="InterPro" id="IPR001128">
    <property type="entry name" value="Cyt_P450"/>
</dbReference>
<keyword evidence="4" id="KW-0479">Metal-binding</keyword>
<evidence type="ECO:0000313" key="9">
    <source>
        <dbReference type="Proteomes" id="UP000014480"/>
    </source>
</evidence>
<dbReference type="CDD" id="cd11041">
    <property type="entry name" value="CYP503A1-like"/>
    <property type="match status" value="1"/>
</dbReference>
<evidence type="ECO:0000256" key="5">
    <source>
        <dbReference type="ARBA" id="ARBA00023002"/>
    </source>
</evidence>
<accession>A0A484FEY5</accession>
<evidence type="ECO:0000256" key="2">
    <source>
        <dbReference type="ARBA" id="ARBA00010617"/>
    </source>
</evidence>
<sequence>MSAPSTSWVSREEHSIRLKHCMEMLSPTDIVLSALKVFARVATWGLLIWAALRCVEAFLCRVGPEEPRVMRSKIPILGQALKLYTQGVTYYENLRKQTNLPILTTFLGTQKVYVVNSPELITQINRQGKKIDATLPFLYVVCGKFFGMHGDDLGGLMRNATAKDSLRHDLKAMEHAALEAGTESAAEIHRNISRELADILGNVAARDPEEVNLQEWLQQTFTLATGRGIFGRGNPFDRSDDLIQCLWTMESGLKQLTMLPFQSITARKAVVARERLIRAFITEDGPKDSIGLGRGPIALSQKFSGHRVSGLAIAVLCLLFICSILRTKRDEKIPLINPPKWFEPTSTRVKLAFALNARKWLTKGVETGKPFRLMTDIGELTVLPSKFARELRADTRLDFAAVINRTFHAKFPGFEGFREGTPDAHRTRDVVRRHLTNCPDEVTASVSEECLAALRDVLTESTDWHEINLREHVLQVVARMSSHVFLGSEGARNKAWLKITMDYTTNAYIAAMLLRMWPEALRPFVHWVMPQCRTLRKQVAEARQIVTNIIDRRRQQKAAAEAENRPQPVFNDVIEWFAQDEKEEGSDYDPVVGQLILMQAAIHTTTDLLTQAMLDIALNPDITDPLRREVAESVRQHGWSKSSLAEMHLVDAAVKESQRLKPIARTSMHRLVLDDVQLSDGTLVPKHAIIGISVDQMWSANLYENPDVWNPHRFLRTSRTGAAAAADSKDASLTSSSPEHLAWGYGKHACAGRFFVAQEVKVALSHLLLHYEWKLAPSSGKTKPLEIGLTLAADPMAKVMVRKNPRVC</sequence>
<keyword evidence="5" id="KW-0560">Oxidoreductase</keyword>
<comment type="similarity">
    <text evidence="2">Belongs to the cytochrome P450 family.</text>
</comment>
<gene>
    <name evidence="8" type="primary">P450-1-0</name>
    <name evidence="8" type="ORF">Cob_v010437</name>
</gene>
<proteinExistence type="inferred from homology"/>
<evidence type="ECO:0000256" key="4">
    <source>
        <dbReference type="ARBA" id="ARBA00022723"/>
    </source>
</evidence>
<dbReference type="Proteomes" id="UP000014480">
    <property type="component" value="Unassembled WGS sequence"/>
</dbReference>
<keyword evidence="3" id="KW-0349">Heme</keyword>
<evidence type="ECO:0000256" key="1">
    <source>
        <dbReference type="ARBA" id="ARBA00001971"/>
    </source>
</evidence>
<organism evidence="8 9">
    <name type="scientific">Colletotrichum orbiculare (strain 104-T / ATCC 96160 / CBS 514.97 / LARS 414 / MAFF 240422)</name>
    <name type="common">Cucumber anthracnose fungus</name>
    <name type="synonym">Colletotrichum lagenarium</name>
    <dbReference type="NCBI Taxonomy" id="1213857"/>
    <lineage>
        <taxon>Eukaryota</taxon>
        <taxon>Fungi</taxon>
        <taxon>Dikarya</taxon>
        <taxon>Ascomycota</taxon>
        <taxon>Pezizomycotina</taxon>
        <taxon>Sordariomycetes</taxon>
        <taxon>Hypocreomycetidae</taxon>
        <taxon>Glomerellales</taxon>
        <taxon>Glomerellaceae</taxon>
        <taxon>Colletotrichum</taxon>
        <taxon>Colletotrichum orbiculare species complex</taxon>
    </lineage>
</organism>
<dbReference type="GO" id="GO:0020037">
    <property type="term" value="F:heme binding"/>
    <property type="evidence" value="ECO:0007669"/>
    <property type="project" value="InterPro"/>
</dbReference>
<dbReference type="GO" id="GO:0004497">
    <property type="term" value="F:monooxygenase activity"/>
    <property type="evidence" value="ECO:0007669"/>
    <property type="project" value="UniProtKB-KW"/>
</dbReference>
<name>A0A484FEY5_COLOR</name>
<dbReference type="InterPro" id="IPR017972">
    <property type="entry name" value="Cyt_P450_CS"/>
</dbReference>
<dbReference type="PANTHER" id="PTHR46206">
    <property type="entry name" value="CYTOCHROME P450"/>
    <property type="match status" value="1"/>
</dbReference>
<evidence type="ECO:0000256" key="6">
    <source>
        <dbReference type="ARBA" id="ARBA00023004"/>
    </source>
</evidence>
<dbReference type="Pfam" id="PF00067">
    <property type="entry name" value="p450"/>
    <property type="match status" value="1"/>
</dbReference>
<keyword evidence="9" id="KW-1185">Reference proteome</keyword>